<dbReference type="InterPro" id="IPR020846">
    <property type="entry name" value="MFS_dom"/>
</dbReference>
<organism evidence="8">
    <name type="scientific">Neobacillus citreus</name>
    <dbReference type="NCBI Taxonomy" id="2833578"/>
    <lineage>
        <taxon>Bacteria</taxon>
        <taxon>Bacillati</taxon>
        <taxon>Bacillota</taxon>
        <taxon>Bacilli</taxon>
        <taxon>Bacillales</taxon>
        <taxon>Bacillaceae</taxon>
        <taxon>Neobacillus</taxon>
    </lineage>
</organism>
<evidence type="ECO:0000259" key="7">
    <source>
        <dbReference type="PROSITE" id="PS50850"/>
    </source>
</evidence>
<keyword evidence="10" id="KW-1185">Reference proteome</keyword>
<feature type="transmembrane region" description="Helical" evidence="6">
    <location>
        <begin position="98"/>
        <end position="116"/>
    </location>
</feature>
<accession>A0A942STZ8</accession>
<feature type="transmembrane region" description="Helical" evidence="6">
    <location>
        <begin position="75"/>
        <end position="92"/>
    </location>
</feature>
<keyword evidence="2" id="KW-0813">Transport</keyword>
<keyword evidence="3 6" id="KW-0812">Transmembrane</keyword>
<dbReference type="InterPro" id="IPR052524">
    <property type="entry name" value="MFS_Cyanate_Porter"/>
</dbReference>
<evidence type="ECO:0000256" key="6">
    <source>
        <dbReference type="SAM" id="Phobius"/>
    </source>
</evidence>
<evidence type="ECO:0000256" key="2">
    <source>
        <dbReference type="ARBA" id="ARBA00022448"/>
    </source>
</evidence>
<evidence type="ECO:0000313" key="8">
    <source>
        <dbReference type="EMBL" id="MBS4179836.1"/>
    </source>
</evidence>
<feature type="domain" description="Major facilitator superfamily (MFS) profile" evidence="7">
    <location>
        <begin position="7"/>
        <end position="388"/>
    </location>
</feature>
<dbReference type="SUPFAM" id="SSF103473">
    <property type="entry name" value="MFS general substrate transporter"/>
    <property type="match status" value="1"/>
</dbReference>
<evidence type="ECO:0000313" key="10">
    <source>
        <dbReference type="Proteomes" id="UP000677265"/>
    </source>
</evidence>
<dbReference type="PROSITE" id="PS50850">
    <property type="entry name" value="MFS"/>
    <property type="match status" value="1"/>
</dbReference>
<dbReference type="RefSeq" id="WP_213139886.1">
    <property type="nucleotide sequence ID" value="NZ_JAGYPE020000004.1"/>
</dbReference>
<evidence type="ECO:0000256" key="3">
    <source>
        <dbReference type="ARBA" id="ARBA00022692"/>
    </source>
</evidence>
<dbReference type="NCBIfam" id="TIGR00896">
    <property type="entry name" value="CynX"/>
    <property type="match status" value="1"/>
</dbReference>
<dbReference type="InterPro" id="IPR036259">
    <property type="entry name" value="MFS_trans_sf"/>
</dbReference>
<keyword evidence="4 6" id="KW-1133">Transmembrane helix</keyword>
<dbReference type="Proteomes" id="UP000677265">
    <property type="component" value="Unassembled WGS sequence"/>
</dbReference>
<evidence type="ECO:0000256" key="5">
    <source>
        <dbReference type="ARBA" id="ARBA00023136"/>
    </source>
</evidence>
<dbReference type="Gene3D" id="1.20.1250.20">
    <property type="entry name" value="MFS general substrate transporter like domains"/>
    <property type="match status" value="2"/>
</dbReference>
<dbReference type="PANTHER" id="PTHR23523">
    <property type="match status" value="1"/>
</dbReference>
<protein>
    <submittedName>
        <fullName evidence="8">MFS transporter</fullName>
    </submittedName>
</protein>
<evidence type="ECO:0000256" key="4">
    <source>
        <dbReference type="ARBA" id="ARBA00022989"/>
    </source>
</evidence>
<dbReference type="GO" id="GO:0022857">
    <property type="term" value="F:transmembrane transporter activity"/>
    <property type="evidence" value="ECO:0007669"/>
    <property type="project" value="InterPro"/>
</dbReference>
<feature type="transmembrane region" description="Helical" evidence="6">
    <location>
        <begin position="273"/>
        <end position="291"/>
    </location>
</feature>
<feature type="transmembrane region" description="Helical" evidence="6">
    <location>
        <begin position="43"/>
        <end position="63"/>
    </location>
</feature>
<dbReference type="GO" id="GO:0005886">
    <property type="term" value="C:plasma membrane"/>
    <property type="evidence" value="ECO:0007669"/>
    <property type="project" value="UniProtKB-SubCell"/>
</dbReference>
<dbReference type="EMBL" id="JAGYPE020000004">
    <property type="protein sequence ID" value="MCH6264671.1"/>
    <property type="molecule type" value="Genomic_DNA"/>
</dbReference>
<feature type="transmembrane region" description="Helical" evidence="6">
    <location>
        <begin position="159"/>
        <end position="180"/>
    </location>
</feature>
<reference evidence="8" key="1">
    <citation type="submission" date="2021-05" db="EMBL/GenBank/DDBJ databases">
        <title>Novel Bacillus species.</title>
        <authorList>
            <person name="Liu G."/>
        </authorList>
    </citation>
    <scope>NUCLEOTIDE SEQUENCE</scope>
    <source>
        <strain evidence="8 10">FJAT-50051</strain>
    </source>
</reference>
<feature type="transmembrane region" description="Helical" evidence="6">
    <location>
        <begin position="128"/>
        <end position="153"/>
    </location>
</feature>
<dbReference type="AlphaFoldDB" id="A0A942STZ8"/>
<dbReference type="PANTHER" id="PTHR23523:SF2">
    <property type="entry name" value="2-NITROIMIDAZOLE TRANSPORTER"/>
    <property type="match status" value="1"/>
</dbReference>
<comment type="caution">
    <text evidence="8">The sequence shown here is derived from an EMBL/GenBank/DDBJ whole genome shotgun (WGS) entry which is preliminary data.</text>
</comment>
<keyword evidence="5 6" id="KW-0472">Membrane</keyword>
<evidence type="ECO:0000256" key="1">
    <source>
        <dbReference type="ARBA" id="ARBA00004651"/>
    </source>
</evidence>
<dbReference type="EMBL" id="JAGYPE010000001">
    <property type="protein sequence ID" value="MBS4179836.1"/>
    <property type="molecule type" value="Genomic_DNA"/>
</dbReference>
<comment type="subcellular location">
    <subcellularLocation>
        <location evidence="1">Cell membrane</location>
        <topology evidence="1">Multi-pass membrane protein</topology>
    </subcellularLocation>
</comment>
<name>A0A942STZ8_9BACI</name>
<feature type="transmembrane region" description="Helical" evidence="6">
    <location>
        <begin position="242"/>
        <end position="261"/>
    </location>
</feature>
<dbReference type="InterPro" id="IPR004747">
    <property type="entry name" value="CynX-like"/>
</dbReference>
<evidence type="ECO:0000313" key="9">
    <source>
        <dbReference type="EMBL" id="MCH6264671.1"/>
    </source>
</evidence>
<dbReference type="Pfam" id="PF07690">
    <property type="entry name" value="MFS_1"/>
    <property type="match status" value="1"/>
</dbReference>
<feature type="transmembrane region" description="Helical" evidence="6">
    <location>
        <begin position="340"/>
        <end position="356"/>
    </location>
</feature>
<feature type="transmembrane region" description="Helical" evidence="6">
    <location>
        <begin position="362"/>
        <end position="383"/>
    </location>
</feature>
<dbReference type="CDD" id="cd17339">
    <property type="entry name" value="MFS_NIMT_CynX_like"/>
    <property type="match status" value="1"/>
</dbReference>
<feature type="transmembrane region" description="Helical" evidence="6">
    <location>
        <begin position="201"/>
        <end position="230"/>
    </location>
</feature>
<gene>
    <name evidence="9" type="ORF">KHB02_003930</name>
    <name evidence="8" type="ORF">KHB02_00405</name>
</gene>
<proteinExistence type="predicted"/>
<feature type="transmembrane region" description="Helical" evidence="6">
    <location>
        <begin position="297"/>
        <end position="320"/>
    </location>
</feature>
<sequence>MKKMNRTLLVIGIIFVAFNLRPALTSVGPLIGFIRTDLGISNGTAGFITTLPLLSFAIISVLAPRISRTYGNERTIFFGLFILFIGIIIRSLGYIPTVFLGTLLIGVGIAVGNVLLPSLVKLKFPDKVGIMTSTYTTALSTFAALGSGIIVPLAQGMALGWKTALAFWAVLAVMAMIIWFPQLRETSVRKPVENIPSGNKGLWSSALAWQVTFFIGLQSFLFYCTIAWLPAILESHGMSLTLAGWILSIMQLAGLPATFMTPVIAERFRHQKGMVLFLGILHLVGLFGLIFSSNTILLITSVIFIGVAQSASFSLALTFIGLRTTDAKQAASLSGMSQSIGYLLAAIGPSLIGFLFDQTQSWTIPLFVLAIINVMLTVAGIGAGRNQYVFREPLKKIS</sequence>
<dbReference type="InterPro" id="IPR011701">
    <property type="entry name" value="MFS"/>
</dbReference>